<evidence type="ECO:0000256" key="2">
    <source>
        <dbReference type="SAM" id="MobiDB-lite"/>
    </source>
</evidence>
<gene>
    <name evidence="4" type="ORF">SAMN05216258_105166</name>
</gene>
<keyword evidence="5" id="KW-1185">Reference proteome</keyword>
<protein>
    <submittedName>
        <fullName evidence="4">Superoxide dismutase, Cu-Zn family</fullName>
    </submittedName>
</protein>
<dbReference type="Gene3D" id="2.60.40.200">
    <property type="entry name" value="Superoxide dismutase, copper/zinc binding domain"/>
    <property type="match status" value="1"/>
</dbReference>
<dbReference type="InterPro" id="IPR001424">
    <property type="entry name" value="SOD_Cu_Zn_dom"/>
</dbReference>
<reference evidence="4 5" key="1">
    <citation type="submission" date="2016-10" db="EMBL/GenBank/DDBJ databases">
        <authorList>
            <person name="de Groot N.N."/>
        </authorList>
    </citation>
    <scope>NUCLEOTIDE SEQUENCE [LARGE SCALE GENOMIC DNA]</scope>
    <source>
        <strain evidence="4 5">CGMCC 1.11030</strain>
    </source>
</reference>
<feature type="domain" description="Superoxide dismutase copper/zinc binding" evidence="3">
    <location>
        <begin position="79"/>
        <end position="228"/>
    </location>
</feature>
<name>A0A1I3GHM1_9RHOB</name>
<evidence type="ECO:0000259" key="3">
    <source>
        <dbReference type="Pfam" id="PF00080"/>
    </source>
</evidence>
<dbReference type="EMBL" id="FOQH01000005">
    <property type="protein sequence ID" value="SFI22933.1"/>
    <property type="molecule type" value="Genomic_DNA"/>
</dbReference>
<dbReference type="PANTHER" id="PTHR10003">
    <property type="entry name" value="SUPEROXIDE DISMUTASE CU-ZN -RELATED"/>
    <property type="match status" value="1"/>
</dbReference>
<dbReference type="GO" id="GO:0005507">
    <property type="term" value="F:copper ion binding"/>
    <property type="evidence" value="ECO:0007669"/>
    <property type="project" value="InterPro"/>
</dbReference>
<dbReference type="Proteomes" id="UP000199377">
    <property type="component" value="Unassembled WGS sequence"/>
</dbReference>
<comment type="similarity">
    <text evidence="1">Belongs to the Cu-Zn superoxide dismutase family.</text>
</comment>
<accession>A0A1I3GHM1</accession>
<proteinExistence type="inferred from homology"/>
<evidence type="ECO:0000313" key="4">
    <source>
        <dbReference type="EMBL" id="SFI22933.1"/>
    </source>
</evidence>
<dbReference type="GO" id="GO:0006801">
    <property type="term" value="P:superoxide metabolic process"/>
    <property type="evidence" value="ECO:0007669"/>
    <property type="project" value="InterPro"/>
</dbReference>
<feature type="region of interest" description="Disordered" evidence="2">
    <location>
        <begin position="1"/>
        <end position="33"/>
    </location>
</feature>
<dbReference type="InterPro" id="IPR024134">
    <property type="entry name" value="SOD_Cu/Zn_/chaperone"/>
</dbReference>
<dbReference type="Pfam" id="PF00080">
    <property type="entry name" value="Sod_Cu"/>
    <property type="match status" value="1"/>
</dbReference>
<dbReference type="STRING" id="1114924.SAMN05216258_105166"/>
<sequence>MASPRRATHIQCNDTAGAALPPAGKPNPETPMTRRALPVTLTASLAVAAAMGATLVADAARAQDATAKLLSPEGNPVGVASLYNTPAGVLIELELTEAPEGTHAFHIHETGACGPDFSAAGGHLGVDAAPHGFLNEAGPHAGDLPNIHVPESGQAMISTLAPLAKLPDSDGESPAEAIGDSAQSLFGGRARLPLLDADGAALVIHMGPDDYQTDPAGAAGERIACGVIEAL</sequence>
<evidence type="ECO:0000256" key="1">
    <source>
        <dbReference type="ARBA" id="ARBA00010457"/>
    </source>
</evidence>
<dbReference type="AlphaFoldDB" id="A0A1I3GHM1"/>
<dbReference type="InterPro" id="IPR036423">
    <property type="entry name" value="SOD-like_Cu/Zn_dom_sf"/>
</dbReference>
<dbReference type="SUPFAM" id="SSF49329">
    <property type="entry name" value="Cu,Zn superoxide dismutase-like"/>
    <property type="match status" value="1"/>
</dbReference>
<evidence type="ECO:0000313" key="5">
    <source>
        <dbReference type="Proteomes" id="UP000199377"/>
    </source>
</evidence>
<dbReference type="CDD" id="cd00305">
    <property type="entry name" value="Cu-Zn_Superoxide_Dismutase"/>
    <property type="match status" value="1"/>
</dbReference>
<organism evidence="4 5">
    <name type="scientific">Albimonas pacifica</name>
    <dbReference type="NCBI Taxonomy" id="1114924"/>
    <lineage>
        <taxon>Bacteria</taxon>
        <taxon>Pseudomonadati</taxon>
        <taxon>Pseudomonadota</taxon>
        <taxon>Alphaproteobacteria</taxon>
        <taxon>Rhodobacterales</taxon>
        <taxon>Paracoccaceae</taxon>
        <taxon>Albimonas</taxon>
    </lineage>
</organism>